<reference evidence="2 3" key="1">
    <citation type="journal article" date="2009" name="Genome Res.">
        <title>Whole genome sequence of Desulfovibrio magneticus strain RS-1 revealed common gene clusters in magnetotactic bacteria.</title>
        <authorList>
            <person name="Nakazawa H."/>
            <person name="Arakaki A."/>
            <person name="Narita-Yamada S."/>
            <person name="Yashiro I."/>
            <person name="Jinno K."/>
            <person name="Aoki N."/>
            <person name="Tsuruyama A."/>
            <person name="Okamura Y."/>
            <person name="Tanikawa S."/>
            <person name="Fujita N."/>
            <person name="Takeyama H."/>
            <person name="Matsunaga T."/>
        </authorList>
    </citation>
    <scope>NUCLEOTIDE SEQUENCE [LARGE SCALE GENOMIC DNA]</scope>
    <source>
        <strain evidence="3">ATCC 700980 / DSM 13731 / RS-1</strain>
    </source>
</reference>
<feature type="region of interest" description="Disordered" evidence="1">
    <location>
        <begin position="296"/>
        <end position="328"/>
    </location>
</feature>
<evidence type="ECO:0000313" key="2">
    <source>
        <dbReference type="EMBL" id="BAH73552.1"/>
    </source>
</evidence>
<name>C4XTN7_SOLM1</name>
<proteinExistence type="predicted"/>
<dbReference type="InterPro" id="IPR029044">
    <property type="entry name" value="Nucleotide-diphossugar_trans"/>
</dbReference>
<dbReference type="STRING" id="573370.DMR_00610"/>
<evidence type="ECO:0000256" key="1">
    <source>
        <dbReference type="SAM" id="MobiDB-lite"/>
    </source>
</evidence>
<evidence type="ECO:0000313" key="3">
    <source>
        <dbReference type="Proteomes" id="UP000009071"/>
    </source>
</evidence>
<protein>
    <submittedName>
        <fullName evidence="2">Uncharacterized protein</fullName>
    </submittedName>
</protein>
<sequence length="328" mass="35386">MAPLRPKPSASARRQPRPGPLPAMKRAIATLVVGEACRKRFAAHAAESVRAYAKSHGLALVVLDKPIDDSPRGRARSPAWQKCLLFDVPKLRACDQVLWLDADIAVAPGAPDVFDGVPPGTLGAVEQFSSPTPADYATAQAATRRRLAAIGASLADDDTPQAFYRHYGFEDGPDAVVQTGVMVLTPESHGPAMAAAYAEDRRPDSRSMLYEMRPLSYHLLQNGPVAWLDPRFNALWATSLANHYPFLMDPAFLAACRDRPDILARLKAGCVAAALARAHFLHFAGAAEDMAFLSKKRDDASGGRGPDAPGPPKWVKGQAGLALKRRRR</sequence>
<dbReference type="HOGENOM" id="CLU_1018344_0_0_7"/>
<keyword evidence="3" id="KW-1185">Reference proteome</keyword>
<dbReference type="Gene3D" id="3.90.550.10">
    <property type="entry name" value="Spore Coat Polysaccharide Biosynthesis Protein SpsA, Chain A"/>
    <property type="match status" value="1"/>
</dbReference>
<gene>
    <name evidence="2" type="ordered locus">DMR_00610</name>
</gene>
<dbReference type="SUPFAM" id="SSF53448">
    <property type="entry name" value="Nucleotide-diphospho-sugar transferases"/>
    <property type="match status" value="1"/>
</dbReference>
<dbReference type="Proteomes" id="UP000009071">
    <property type="component" value="Chromosome"/>
</dbReference>
<dbReference type="EMBL" id="AP010904">
    <property type="protein sequence ID" value="BAH73552.1"/>
    <property type="molecule type" value="Genomic_DNA"/>
</dbReference>
<organism evidence="2 3">
    <name type="scientific">Solidesulfovibrio magneticus (strain ATCC 700980 / DSM 13731 / RS-1)</name>
    <name type="common">Desulfovibrio magneticus</name>
    <dbReference type="NCBI Taxonomy" id="573370"/>
    <lineage>
        <taxon>Bacteria</taxon>
        <taxon>Pseudomonadati</taxon>
        <taxon>Thermodesulfobacteriota</taxon>
        <taxon>Desulfovibrionia</taxon>
        <taxon>Desulfovibrionales</taxon>
        <taxon>Desulfovibrionaceae</taxon>
        <taxon>Solidesulfovibrio</taxon>
    </lineage>
</organism>
<dbReference type="eggNOG" id="ENOG5033F4J">
    <property type="taxonomic scope" value="Bacteria"/>
</dbReference>
<dbReference type="AlphaFoldDB" id="C4XTN7"/>
<feature type="region of interest" description="Disordered" evidence="1">
    <location>
        <begin position="1"/>
        <end position="22"/>
    </location>
</feature>
<accession>C4XTN7</accession>
<dbReference type="KEGG" id="dma:DMR_00610"/>